<keyword evidence="1" id="KW-1133">Transmembrane helix</keyword>
<gene>
    <name evidence="2" type="ORF">GCM10007170_40560</name>
</gene>
<dbReference type="EMBL" id="BMFW01000033">
    <property type="protein sequence ID" value="GGI01341.1"/>
    <property type="molecule type" value="Genomic_DNA"/>
</dbReference>
<dbReference type="Proteomes" id="UP000643279">
    <property type="component" value="Unassembled WGS sequence"/>
</dbReference>
<reference evidence="3" key="1">
    <citation type="journal article" date="2019" name="Int. J. Syst. Evol. Microbiol.">
        <title>The Global Catalogue of Microorganisms (GCM) 10K type strain sequencing project: providing services to taxonomists for standard genome sequencing and annotation.</title>
        <authorList>
            <consortium name="The Broad Institute Genomics Platform"/>
            <consortium name="The Broad Institute Genome Sequencing Center for Infectious Disease"/>
            <person name="Wu L."/>
            <person name="Ma J."/>
        </authorList>
    </citation>
    <scope>NUCLEOTIDE SEQUENCE [LARGE SCALE GENOMIC DNA]</scope>
    <source>
        <strain evidence="3">CGMCC 1.12778</strain>
    </source>
</reference>
<feature type="transmembrane region" description="Helical" evidence="1">
    <location>
        <begin position="6"/>
        <end position="27"/>
    </location>
</feature>
<keyword evidence="1" id="KW-0472">Membrane</keyword>
<accession>A0ABQ2B0L6</accession>
<sequence>MLYALFMTAVAELVTYALILAISFLRLRFAELREHPRHSEQTVIYTGFTRLERAE</sequence>
<organism evidence="2 3">
    <name type="scientific">Arthrobacter liuii</name>
    <dbReference type="NCBI Taxonomy" id="1476996"/>
    <lineage>
        <taxon>Bacteria</taxon>
        <taxon>Bacillati</taxon>
        <taxon>Actinomycetota</taxon>
        <taxon>Actinomycetes</taxon>
        <taxon>Micrococcales</taxon>
        <taxon>Micrococcaceae</taxon>
        <taxon>Arthrobacter</taxon>
    </lineage>
</organism>
<evidence type="ECO:0000256" key="1">
    <source>
        <dbReference type="SAM" id="Phobius"/>
    </source>
</evidence>
<evidence type="ECO:0000313" key="3">
    <source>
        <dbReference type="Proteomes" id="UP000643279"/>
    </source>
</evidence>
<keyword evidence="3" id="KW-1185">Reference proteome</keyword>
<name>A0ABQ2B0L6_9MICC</name>
<protein>
    <submittedName>
        <fullName evidence="2">Uncharacterized protein</fullName>
    </submittedName>
</protein>
<comment type="caution">
    <text evidence="2">The sequence shown here is derived from an EMBL/GenBank/DDBJ whole genome shotgun (WGS) entry which is preliminary data.</text>
</comment>
<keyword evidence="1" id="KW-0812">Transmembrane</keyword>
<evidence type="ECO:0000313" key="2">
    <source>
        <dbReference type="EMBL" id="GGI01341.1"/>
    </source>
</evidence>
<proteinExistence type="predicted"/>